<comment type="caution">
    <text evidence="1">The sequence shown here is derived from an EMBL/GenBank/DDBJ whole genome shotgun (WGS) entry which is preliminary data.</text>
</comment>
<evidence type="ECO:0000313" key="2">
    <source>
        <dbReference type="Proteomes" id="UP001235966"/>
    </source>
</evidence>
<dbReference type="RefSeq" id="WP_307014052.1">
    <property type="nucleotide sequence ID" value="NZ_JAUSQW010000001.1"/>
</dbReference>
<accession>A0ABT9N9F3</accession>
<dbReference type="SUPFAM" id="SSF55729">
    <property type="entry name" value="Acyl-CoA N-acyltransferases (Nat)"/>
    <property type="match status" value="1"/>
</dbReference>
<organism evidence="1 2">
    <name type="scientific">Arcanobacterium wilhelmae</name>
    <dbReference type="NCBI Taxonomy" id="1803177"/>
    <lineage>
        <taxon>Bacteria</taxon>
        <taxon>Bacillati</taxon>
        <taxon>Actinomycetota</taxon>
        <taxon>Actinomycetes</taxon>
        <taxon>Actinomycetales</taxon>
        <taxon>Actinomycetaceae</taxon>
        <taxon>Arcanobacterium</taxon>
    </lineage>
</organism>
<proteinExistence type="predicted"/>
<dbReference type="Proteomes" id="UP001235966">
    <property type="component" value="Unassembled WGS sequence"/>
</dbReference>
<dbReference type="EMBL" id="JAUSQW010000001">
    <property type="protein sequence ID" value="MDP9800163.1"/>
    <property type="molecule type" value="Genomic_DNA"/>
</dbReference>
<evidence type="ECO:0008006" key="3">
    <source>
        <dbReference type="Google" id="ProtNLM"/>
    </source>
</evidence>
<protein>
    <recommendedName>
        <fullName evidence="3">N-acetyltransferase domain-containing protein</fullName>
    </recommendedName>
</protein>
<name>A0ABT9N9F3_9ACTO</name>
<dbReference type="InterPro" id="IPR016181">
    <property type="entry name" value="Acyl_CoA_acyltransferase"/>
</dbReference>
<reference evidence="1 2" key="1">
    <citation type="submission" date="2023-07" db="EMBL/GenBank/DDBJ databases">
        <title>Sequencing the genomes of 1000 actinobacteria strains.</title>
        <authorList>
            <person name="Klenk H.-P."/>
        </authorList>
    </citation>
    <scope>NUCLEOTIDE SEQUENCE [LARGE SCALE GENOMIC DNA]</scope>
    <source>
        <strain evidence="1 2">DSM 102162</strain>
    </source>
</reference>
<sequence length="328" mass="35580">MAQWSDPVEGGVEFPPPHLGLTWRRAQVSDLERMLALAAQATTGVNHIRCEPMMLARLARMNVLPEYSDVIAGFDSEGVMQAFASVIVNHLNTPIVRAQVEGVISRNWRQKGVGRAVLDWQDGRARQLAMTVPGATGIQIDSLAEGENSELRRLLAAGGFTPAEARTFYLANVSQLAQVGREALDTLRAEGFQARPLAAKDLAQLQEMNNSTTSRSSFLKPAGDEDWRLLIGMINADASIVIADSRGVVAYDLLEEGRRGAGLVRARGVREGAPELVARHMFAAHVGLVASRFTELRILAGDDDPIVDSLLADGFSPDGTLIRYSIEI</sequence>
<evidence type="ECO:0000313" key="1">
    <source>
        <dbReference type="EMBL" id="MDP9800163.1"/>
    </source>
</evidence>
<gene>
    <name evidence="1" type="ORF">J2S49_000239</name>
</gene>
<dbReference type="Gene3D" id="3.40.630.30">
    <property type="match status" value="1"/>
</dbReference>
<keyword evidence="2" id="KW-1185">Reference proteome</keyword>